<comment type="subcellular location">
    <subcellularLocation>
        <location evidence="1">Cell membrane</location>
        <topology evidence="1">Multi-pass membrane protein</topology>
    </subcellularLocation>
</comment>
<keyword evidence="4 6" id="KW-1133">Transmembrane helix</keyword>
<keyword evidence="3 6" id="KW-0812">Transmembrane</keyword>
<dbReference type="GO" id="GO:0022857">
    <property type="term" value="F:transmembrane transporter activity"/>
    <property type="evidence" value="ECO:0007669"/>
    <property type="project" value="InterPro"/>
</dbReference>
<dbReference type="PANTHER" id="PTHR32196">
    <property type="entry name" value="ABC TRANSPORTER PERMEASE PROTEIN YPHD-RELATED-RELATED"/>
    <property type="match status" value="1"/>
</dbReference>
<dbReference type="GO" id="GO:0005886">
    <property type="term" value="C:plasma membrane"/>
    <property type="evidence" value="ECO:0007669"/>
    <property type="project" value="UniProtKB-SubCell"/>
</dbReference>
<reference evidence="7" key="1">
    <citation type="journal article" date="2020" name="mSystems">
        <title>Genome- and Community-Level Interaction Insights into Carbon Utilization and Element Cycling Functions of Hydrothermarchaeota in Hydrothermal Sediment.</title>
        <authorList>
            <person name="Zhou Z."/>
            <person name="Liu Y."/>
            <person name="Xu W."/>
            <person name="Pan J."/>
            <person name="Luo Z.H."/>
            <person name="Li M."/>
        </authorList>
    </citation>
    <scope>NUCLEOTIDE SEQUENCE [LARGE SCALE GENOMIC DNA]</scope>
    <source>
        <strain evidence="7">SpSt-82</strain>
    </source>
</reference>
<dbReference type="EMBL" id="DTIY01000030">
    <property type="protein sequence ID" value="HGY39082.1"/>
    <property type="molecule type" value="Genomic_DNA"/>
</dbReference>
<feature type="transmembrane region" description="Helical" evidence="6">
    <location>
        <begin position="31"/>
        <end position="52"/>
    </location>
</feature>
<feature type="transmembrane region" description="Helical" evidence="6">
    <location>
        <begin position="256"/>
        <end position="274"/>
    </location>
</feature>
<evidence type="ECO:0000256" key="4">
    <source>
        <dbReference type="ARBA" id="ARBA00022989"/>
    </source>
</evidence>
<keyword evidence="5 6" id="KW-0472">Membrane</keyword>
<organism evidence="7">
    <name type="scientific">Candidatus Caldatribacterium saccharofermentans</name>
    <dbReference type="NCBI Taxonomy" id="1454753"/>
    <lineage>
        <taxon>Bacteria</taxon>
        <taxon>Pseudomonadati</taxon>
        <taxon>Atribacterota</taxon>
        <taxon>Atribacteria</taxon>
        <taxon>Atribacterales</taxon>
        <taxon>Candidatus Caldatribacteriaceae</taxon>
        <taxon>Candidatus Caldatribacterium</taxon>
    </lineage>
</organism>
<evidence type="ECO:0000256" key="3">
    <source>
        <dbReference type="ARBA" id="ARBA00022692"/>
    </source>
</evidence>
<sequence>MLLWVILALSLLSASISPAFLKIQNLLNILWQSSFVGVIAVGLTFVMIAGGIDLSVGSLTAFIGGIIVLTINALNGWSFSIPVAILVGFGVGAVMGYLSGLLVTKGKIAPFIATLGTMSIFRSITLYLANGGEFRCVDWSYTAIGMGEIAHVPIPAFLFVGYGIITWVILHNTRFGRYVYAVGANERSARYAAIDVDRIRIFTYVLSGLSVAISAVIVSSMLNSVSSSTTGLGFELDAIAAAVIGGTSLSGGRGSIWGTILGTIVLSIISNMLVMLNVSVYLQGTVKGLVIIAAVLVQRLR</sequence>
<proteinExistence type="predicted"/>
<feature type="transmembrane region" description="Helical" evidence="6">
    <location>
        <begin position="83"/>
        <end position="104"/>
    </location>
</feature>
<evidence type="ECO:0000313" key="7">
    <source>
        <dbReference type="EMBL" id="HGY39082.1"/>
    </source>
</evidence>
<name>A0A7V4TFW7_9BACT</name>
<evidence type="ECO:0000256" key="2">
    <source>
        <dbReference type="ARBA" id="ARBA00022475"/>
    </source>
</evidence>
<dbReference type="CDD" id="cd06579">
    <property type="entry name" value="TM_PBP1_transp_AraH_like"/>
    <property type="match status" value="1"/>
</dbReference>
<keyword evidence="2" id="KW-1003">Cell membrane</keyword>
<dbReference type="InterPro" id="IPR001851">
    <property type="entry name" value="ABC_transp_permease"/>
</dbReference>
<dbReference type="Pfam" id="PF02653">
    <property type="entry name" value="BPD_transp_2"/>
    <property type="match status" value="1"/>
</dbReference>
<feature type="transmembrane region" description="Helical" evidence="6">
    <location>
        <begin position="149"/>
        <end position="170"/>
    </location>
</feature>
<feature type="transmembrane region" description="Helical" evidence="6">
    <location>
        <begin position="59"/>
        <end position="77"/>
    </location>
</feature>
<feature type="transmembrane region" description="Helical" evidence="6">
    <location>
        <begin position="201"/>
        <end position="222"/>
    </location>
</feature>
<gene>
    <name evidence="7" type="ORF">ENW11_04660</name>
</gene>
<evidence type="ECO:0000256" key="5">
    <source>
        <dbReference type="ARBA" id="ARBA00023136"/>
    </source>
</evidence>
<evidence type="ECO:0000256" key="1">
    <source>
        <dbReference type="ARBA" id="ARBA00004651"/>
    </source>
</evidence>
<feature type="transmembrane region" description="Helical" evidence="6">
    <location>
        <begin position="111"/>
        <end position="129"/>
    </location>
</feature>
<protein>
    <submittedName>
        <fullName evidence="7">ABC transporter permease</fullName>
    </submittedName>
</protein>
<dbReference type="AlphaFoldDB" id="A0A7V4TFW7"/>
<accession>A0A7V4TFW7</accession>
<comment type="caution">
    <text evidence="7">The sequence shown here is derived from an EMBL/GenBank/DDBJ whole genome shotgun (WGS) entry which is preliminary data.</text>
</comment>
<evidence type="ECO:0000256" key="6">
    <source>
        <dbReference type="SAM" id="Phobius"/>
    </source>
</evidence>